<protein>
    <recommendedName>
        <fullName evidence="4">DUF2975 domain-containing protein</fullName>
    </recommendedName>
</protein>
<dbReference type="EMBL" id="PDEM01000024">
    <property type="protein sequence ID" value="PHZ84557.1"/>
    <property type="molecule type" value="Genomic_DNA"/>
</dbReference>
<feature type="transmembrane region" description="Helical" evidence="1">
    <location>
        <begin position="147"/>
        <end position="166"/>
    </location>
</feature>
<gene>
    <name evidence="2" type="ORF">CRD36_12190</name>
</gene>
<dbReference type="InParanoid" id="A0A2G4YQJ2"/>
<evidence type="ECO:0000313" key="3">
    <source>
        <dbReference type="Proteomes" id="UP000229730"/>
    </source>
</evidence>
<reference evidence="2 3" key="1">
    <citation type="submission" date="2017-10" db="EMBL/GenBank/DDBJ databases">
        <title>Frigbacter circumglobatus gen. nov. sp. nov., isolated from sediment cultured in situ.</title>
        <authorList>
            <person name="Zhao Z."/>
        </authorList>
    </citation>
    <scope>NUCLEOTIDE SEQUENCE [LARGE SCALE GENOMIC DNA]</scope>
    <source>
        <strain evidence="2 3">ZYL</strain>
    </source>
</reference>
<accession>A0A2G4YQJ2</accession>
<keyword evidence="3" id="KW-1185">Reference proteome</keyword>
<evidence type="ECO:0000313" key="2">
    <source>
        <dbReference type="EMBL" id="PHZ84557.1"/>
    </source>
</evidence>
<comment type="caution">
    <text evidence="2">The sequence shown here is derived from an EMBL/GenBank/DDBJ whole genome shotgun (WGS) entry which is preliminary data.</text>
</comment>
<evidence type="ECO:0008006" key="4">
    <source>
        <dbReference type="Google" id="ProtNLM"/>
    </source>
</evidence>
<keyword evidence="1" id="KW-1133">Transmembrane helix</keyword>
<keyword evidence="1" id="KW-0472">Membrane</keyword>
<dbReference type="RefSeq" id="WP_099473617.1">
    <property type="nucleotide sequence ID" value="NZ_CP041025.1"/>
</dbReference>
<feature type="transmembrane region" description="Helical" evidence="1">
    <location>
        <begin position="61"/>
        <end position="81"/>
    </location>
</feature>
<evidence type="ECO:0000256" key="1">
    <source>
        <dbReference type="SAM" id="Phobius"/>
    </source>
</evidence>
<proteinExistence type="predicted"/>
<name>A0A2G4YQJ2_9PROT</name>
<sequence length="177" mass="19453">MEHQNNLRPFAQVMVWITSFAAVALPVLTIMIWIYIKDLGVSSGTVSPQYDLTSLSLTARLLGFVICFIGAGIMTYGLLALRRTFQEAAAGRGLSLTAVVNFRRFALVTLITVFYGILQNTLLSIVFTMGRPGQETQLSIMLGTPEVKALFTALLFVFVAHIFAAGRKAEEENAQFL</sequence>
<feature type="transmembrane region" description="Helical" evidence="1">
    <location>
        <begin position="102"/>
        <end position="127"/>
    </location>
</feature>
<dbReference type="Proteomes" id="UP000229730">
    <property type="component" value="Unassembled WGS sequence"/>
</dbReference>
<organism evidence="2 3">
    <name type="scientific">Paremcibacter congregatus</name>
    <dbReference type="NCBI Taxonomy" id="2043170"/>
    <lineage>
        <taxon>Bacteria</taxon>
        <taxon>Pseudomonadati</taxon>
        <taxon>Pseudomonadota</taxon>
        <taxon>Alphaproteobacteria</taxon>
        <taxon>Emcibacterales</taxon>
        <taxon>Emcibacteraceae</taxon>
        <taxon>Paremcibacter</taxon>
    </lineage>
</organism>
<dbReference type="AlphaFoldDB" id="A0A2G4YQJ2"/>
<feature type="transmembrane region" description="Helical" evidence="1">
    <location>
        <begin position="12"/>
        <end position="36"/>
    </location>
</feature>
<keyword evidence="1" id="KW-0812">Transmembrane</keyword>